<comment type="caution">
    <text evidence="2">The sequence shown here is derived from an EMBL/GenBank/DDBJ whole genome shotgun (WGS) entry which is preliminary data.</text>
</comment>
<feature type="domain" description="AB hydrolase-1" evidence="1">
    <location>
        <begin position="60"/>
        <end position="177"/>
    </location>
</feature>
<gene>
    <name evidence="2" type="ORF">QQS21_002283</name>
</gene>
<evidence type="ECO:0000313" key="2">
    <source>
        <dbReference type="EMBL" id="KAK2609201.1"/>
    </source>
</evidence>
<dbReference type="PANTHER" id="PTHR43433:SF10">
    <property type="entry name" value="AB HYDROLASE-1 DOMAIN-CONTAINING PROTEIN"/>
    <property type="match status" value="1"/>
</dbReference>
<protein>
    <recommendedName>
        <fullName evidence="1">AB hydrolase-1 domain-containing protein</fullName>
    </recommendedName>
</protein>
<keyword evidence="3" id="KW-1185">Reference proteome</keyword>
<dbReference type="Proteomes" id="UP001251528">
    <property type="component" value="Unassembled WGS sequence"/>
</dbReference>
<organism evidence="2 3">
    <name type="scientific">Conoideocrella luteorostrata</name>
    <dbReference type="NCBI Taxonomy" id="1105319"/>
    <lineage>
        <taxon>Eukaryota</taxon>
        <taxon>Fungi</taxon>
        <taxon>Dikarya</taxon>
        <taxon>Ascomycota</taxon>
        <taxon>Pezizomycotina</taxon>
        <taxon>Sordariomycetes</taxon>
        <taxon>Hypocreomycetidae</taxon>
        <taxon>Hypocreales</taxon>
        <taxon>Clavicipitaceae</taxon>
        <taxon>Conoideocrella</taxon>
    </lineage>
</organism>
<dbReference type="InterPro" id="IPR050471">
    <property type="entry name" value="AB_hydrolase"/>
</dbReference>
<proteinExistence type="predicted"/>
<dbReference type="Gene3D" id="3.40.50.1820">
    <property type="entry name" value="alpha/beta hydrolase"/>
    <property type="match status" value="1"/>
</dbReference>
<dbReference type="AlphaFoldDB" id="A0AAJ0G314"/>
<dbReference type="InterPro" id="IPR000073">
    <property type="entry name" value="AB_hydrolase_1"/>
</dbReference>
<dbReference type="EMBL" id="JASWJB010000026">
    <property type="protein sequence ID" value="KAK2609201.1"/>
    <property type="molecule type" value="Genomic_DNA"/>
</dbReference>
<accession>A0AAJ0G314</accession>
<reference evidence="2" key="1">
    <citation type="submission" date="2023-06" db="EMBL/GenBank/DDBJ databases">
        <title>Conoideocrella luteorostrata (Hypocreales: Clavicipitaceae), a potential biocontrol fungus for elongate hemlock scale in United States Christmas tree production areas.</title>
        <authorList>
            <person name="Barrett H."/>
            <person name="Lovett B."/>
            <person name="Macias A.M."/>
            <person name="Stajich J.E."/>
            <person name="Kasson M.T."/>
        </authorList>
    </citation>
    <scope>NUCLEOTIDE SEQUENCE</scope>
    <source>
        <strain evidence="2">ARSEF 14590</strain>
    </source>
</reference>
<name>A0AAJ0G314_9HYPO</name>
<sequence length="370" mass="40989">MTADTSAEYTGYAQYLERPSFHRKFTLPATADHGALDVGFSDLGRQPASTGDQEDSLPVVLFMPGMFASRLHGVLMDVVGQKIGVRVVTVDRPGMGQSTDVKLTQRVAIWVELVPQLLAHLGIRHVSLVSHSAGTIYLLNTLYSCRDVLSPTRPYAALMAPWVDVEHSGSKLMQTVRLIPNALFGSWNTVAKTIARNIAPAIGSSLAFTGKCLQRIRPATSDEPEPSMNRLHWQREYGLSSEFLDVVIEMVVSDMFLENTAGANSEARQCLKKEGKGMRGVYEELDVFVQDLVAQERNRAQEGKLRVKVFFAEDDVMIGKGGQRYMDACWDHESEFADVLEYSSATVENTDHDNVIMTAAVLEEIINDCR</sequence>
<dbReference type="Pfam" id="PF12697">
    <property type="entry name" value="Abhydrolase_6"/>
    <property type="match status" value="1"/>
</dbReference>
<dbReference type="PANTHER" id="PTHR43433">
    <property type="entry name" value="HYDROLASE, ALPHA/BETA FOLD FAMILY PROTEIN"/>
    <property type="match status" value="1"/>
</dbReference>
<dbReference type="SUPFAM" id="SSF53474">
    <property type="entry name" value="alpha/beta-Hydrolases"/>
    <property type="match status" value="1"/>
</dbReference>
<dbReference type="InterPro" id="IPR029058">
    <property type="entry name" value="AB_hydrolase_fold"/>
</dbReference>
<evidence type="ECO:0000259" key="1">
    <source>
        <dbReference type="Pfam" id="PF12697"/>
    </source>
</evidence>
<evidence type="ECO:0000313" key="3">
    <source>
        <dbReference type="Proteomes" id="UP001251528"/>
    </source>
</evidence>